<dbReference type="AlphaFoldDB" id="A0A7G9GQC7"/>
<sequence length="205" mass="24898">MGKREYPSFIIDKERFKLRKLNEKEAYEFLKWYVDHMDERIAILKDFIDSDPEMKDKINLDFSAESLIPLNKWLARQIIKESKGFQWMKERFNEKDWLVHQLIINGNIFTNEIIKISVDIAYYWAKVFLVNYPKLYWGIITPKQLPEYALPNMPGLFGFDDEEFFQPCHMTHIVILKILDNPNECYLFDTYKYWKENFLKEDVKK</sequence>
<name>A0A7G9GQC7_9FIRM</name>
<dbReference type="EMBL" id="CP060636">
    <property type="protein sequence ID" value="QNM13009.1"/>
    <property type="molecule type" value="Genomic_DNA"/>
</dbReference>
<gene>
    <name evidence="1" type="ORF">H9Q80_03380</name>
</gene>
<proteinExistence type="predicted"/>
<dbReference type="RefSeq" id="WP_117454940.1">
    <property type="nucleotide sequence ID" value="NZ_CP060636.1"/>
</dbReference>
<reference evidence="1 2" key="1">
    <citation type="submission" date="2020-08" db="EMBL/GenBank/DDBJ databases">
        <authorList>
            <person name="Liu C."/>
            <person name="Sun Q."/>
        </authorList>
    </citation>
    <scope>NUCLEOTIDE SEQUENCE [LARGE SCALE GENOMIC DNA]</scope>
    <source>
        <strain evidence="1 2">NSJ-61</strain>
    </source>
</reference>
<organism evidence="1 2">
    <name type="scientific">[Eubacterium] hominis</name>
    <dbReference type="NCBI Taxonomy" id="2764325"/>
    <lineage>
        <taxon>Bacteria</taxon>
        <taxon>Bacillati</taxon>
        <taxon>Bacillota</taxon>
        <taxon>Erysipelotrichia</taxon>
        <taxon>Erysipelotrichales</taxon>
        <taxon>Erysipelotrichaceae</taxon>
        <taxon>Amedibacillus</taxon>
    </lineage>
</organism>
<evidence type="ECO:0000313" key="1">
    <source>
        <dbReference type="EMBL" id="QNM13009.1"/>
    </source>
</evidence>
<protein>
    <submittedName>
        <fullName evidence="1">Uncharacterized protein</fullName>
    </submittedName>
</protein>
<accession>A0A7G9GQC7</accession>
<dbReference type="Proteomes" id="UP000515856">
    <property type="component" value="Chromosome"/>
</dbReference>
<keyword evidence="2" id="KW-1185">Reference proteome</keyword>
<dbReference type="KEGG" id="ehn:H9Q80_03380"/>
<evidence type="ECO:0000313" key="2">
    <source>
        <dbReference type="Proteomes" id="UP000515856"/>
    </source>
</evidence>